<protein>
    <submittedName>
        <fullName evidence="3">Amidohydrolase family protein</fullName>
    </submittedName>
</protein>
<dbReference type="GO" id="GO:0005737">
    <property type="term" value="C:cytoplasm"/>
    <property type="evidence" value="ECO:0007669"/>
    <property type="project" value="TreeGrafter"/>
</dbReference>
<keyword evidence="1" id="KW-0456">Lyase</keyword>
<dbReference type="GO" id="GO:0016831">
    <property type="term" value="F:carboxy-lyase activity"/>
    <property type="evidence" value="ECO:0007669"/>
    <property type="project" value="InterPro"/>
</dbReference>
<sequence length="233" mass="26107">MPRATWPFRPGRRLSWEAAFRGRLDDALLKLYETCSRLDIPILAHTADGNEAGEGFGERAHPDGWRRVFDEFSKLRVCMAHFGGFASDPNAPSDAWEAVVAGLAMNYPGQVFADLSYLTRAIPRHPESANRYIAIAGLQATLDRVPDLANHIVFGSDWHMISKERDNEQYPSHIEGYLDEAGLGPAEIERIFVANNLRLFGLVPGAQTYQRLQDYYQTKGTAHFDTIIALNNS</sequence>
<evidence type="ECO:0000259" key="2">
    <source>
        <dbReference type="Pfam" id="PF04909"/>
    </source>
</evidence>
<evidence type="ECO:0000256" key="1">
    <source>
        <dbReference type="ARBA" id="ARBA00023239"/>
    </source>
</evidence>
<dbReference type="Pfam" id="PF04909">
    <property type="entry name" value="Amidohydro_2"/>
    <property type="match status" value="1"/>
</dbReference>
<dbReference type="AlphaFoldDB" id="A0A5B8LRX2"/>
<proteinExistence type="predicted"/>
<accession>A0A5B8LRX2</accession>
<dbReference type="EMBL" id="CP042304">
    <property type="protein sequence ID" value="QDZ10913.1"/>
    <property type="molecule type" value="Genomic_DNA"/>
</dbReference>
<dbReference type="SUPFAM" id="SSF51556">
    <property type="entry name" value="Metallo-dependent hydrolases"/>
    <property type="match status" value="1"/>
</dbReference>
<dbReference type="InterPro" id="IPR032465">
    <property type="entry name" value="ACMSD"/>
</dbReference>
<name>A0A5B8LRX2_9HYPH</name>
<dbReference type="GO" id="GO:0016787">
    <property type="term" value="F:hydrolase activity"/>
    <property type="evidence" value="ECO:0007669"/>
    <property type="project" value="UniProtKB-KW"/>
</dbReference>
<dbReference type="InterPro" id="IPR006680">
    <property type="entry name" value="Amidohydro-rel"/>
</dbReference>
<organism evidence="3 4">
    <name type="scientific">Devosia ginsengisoli</name>
    <dbReference type="NCBI Taxonomy" id="400770"/>
    <lineage>
        <taxon>Bacteria</taxon>
        <taxon>Pseudomonadati</taxon>
        <taxon>Pseudomonadota</taxon>
        <taxon>Alphaproteobacteria</taxon>
        <taxon>Hyphomicrobiales</taxon>
        <taxon>Devosiaceae</taxon>
        <taxon>Devosia</taxon>
    </lineage>
</organism>
<evidence type="ECO:0000313" key="3">
    <source>
        <dbReference type="EMBL" id="QDZ10913.1"/>
    </source>
</evidence>
<keyword evidence="3" id="KW-0378">Hydrolase</keyword>
<gene>
    <name evidence="3" type="ORF">FPZ08_09220</name>
</gene>
<dbReference type="PANTHER" id="PTHR21240">
    <property type="entry name" value="2-AMINO-3-CARBOXYLMUCONATE-6-SEMIALDEHYDE DECARBOXYLASE"/>
    <property type="match status" value="1"/>
</dbReference>
<dbReference type="OrthoDB" id="1407586at2"/>
<evidence type="ECO:0000313" key="4">
    <source>
        <dbReference type="Proteomes" id="UP000315364"/>
    </source>
</evidence>
<dbReference type="PANTHER" id="PTHR21240:SF28">
    <property type="entry name" value="ISO-OROTATE DECARBOXYLASE (EUROFUNG)"/>
    <property type="match status" value="1"/>
</dbReference>
<dbReference type="GO" id="GO:0019748">
    <property type="term" value="P:secondary metabolic process"/>
    <property type="evidence" value="ECO:0007669"/>
    <property type="project" value="TreeGrafter"/>
</dbReference>
<dbReference type="KEGG" id="dea:FPZ08_09220"/>
<keyword evidence="4" id="KW-1185">Reference proteome</keyword>
<reference evidence="3 4" key="1">
    <citation type="submission" date="2019-07" db="EMBL/GenBank/DDBJ databases">
        <title>Full genome sequence of Devosia sp. Gsoil 520.</title>
        <authorList>
            <person name="Im W.-T."/>
        </authorList>
    </citation>
    <scope>NUCLEOTIDE SEQUENCE [LARGE SCALE GENOMIC DNA]</scope>
    <source>
        <strain evidence="3 4">Gsoil 520</strain>
    </source>
</reference>
<dbReference type="Gene3D" id="3.20.20.140">
    <property type="entry name" value="Metal-dependent hydrolases"/>
    <property type="match status" value="1"/>
</dbReference>
<dbReference type="Proteomes" id="UP000315364">
    <property type="component" value="Chromosome"/>
</dbReference>
<feature type="domain" description="Amidohydrolase-related" evidence="2">
    <location>
        <begin position="23"/>
        <end position="202"/>
    </location>
</feature>
<dbReference type="InterPro" id="IPR032466">
    <property type="entry name" value="Metal_Hydrolase"/>
</dbReference>